<gene>
    <name evidence="2" type="ORF">FSC37_06125</name>
</gene>
<keyword evidence="2" id="KW-0418">Kinase</keyword>
<dbReference type="GO" id="GO:0016301">
    <property type="term" value="F:kinase activity"/>
    <property type="evidence" value="ECO:0007669"/>
    <property type="project" value="UniProtKB-KW"/>
</dbReference>
<dbReference type="Gene3D" id="3.40.1160.10">
    <property type="entry name" value="Acetylglutamate kinase-like"/>
    <property type="match status" value="1"/>
</dbReference>
<dbReference type="EMBL" id="VOPW01000001">
    <property type="protein sequence ID" value="TXC65766.1"/>
    <property type="molecule type" value="Genomic_DNA"/>
</dbReference>
<keyword evidence="2" id="KW-0808">Transferase</keyword>
<name>A0A5C6U1W8_9BURK</name>
<evidence type="ECO:0000313" key="2">
    <source>
        <dbReference type="EMBL" id="TXC65766.1"/>
    </source>
</evidence>
<dbReference type="Proteomes" id="UP000321832">
    <property type="component" value="Unassembled WGS sequence"/>
</dbReference>
<proteinExistence type="predicted"/>
<dbReference type="Pfam" id="PF00696">
    <property type="entry name" value="AA_kinase"/>
    <property type="match status" value="1"/>
</dbReference>
<dbReference type="AlphaFoldDB" id="A0A5C6U1W8"/>
<dbReference type="SUPFAM" id="SSF53633">
    <property type="entry name" value="Carbamate kinase-like"/>
    <property type="match status" value="1"/>
</dbReference>
<dbReference type="InterPro" id="IPR036393">
    <property type="entry name" value="AceGlu_kinase-like_sf"/>
</dbReference>
<comment type="caution">
    <text evidence="2">The sequence shown here is derived from an EMBL/GenBank/DDBJ whole genome shotgun (WGS) entry which is preliminary data.</text>
</comment>
<reference evidence="2 3" key="1">
    <citation type="submission" date="2019-08" db="EMBL/GenBank/DDBJ databases">
        <authorList>
            <person name="Khan S.A."/>
            <person name="Jeon C.O."/>
            <person name="Jeong S.E."/>
        </authorList>
    </citation>
    <scope>NUCLEOTIDE SEQUENCE [LARGE SCALE GENOMIC DNA]</scope>
    <source>
        <strain evidence="3">IMCC1728</strain>
    </source>
</reference>
<protein>
    <submittedName>
        <fullName evidence="2">Aspartate kinase</fullName>
    </submittedName>
</protein>
<dbReference type="InterPro" id="IPR001048">
    <property type="entry name" value="Asp/Glu/Uridylate_kinase"/>
</dbReference>
<organism evidence="2 3">
    <name type="scientific">Piscinibacter aquaticus</name>
    <dbReference type="NCBI Taxonomy" id="392597"/>
    <lineage>
        <taxon>Bacteria</taxon>
        <taxon>Pseudomonadati</taxon>
        <taxon>Pseudomonadota</taxon>
        <taxon>Betaproteobacteria</taxon>
        <taxon>Burkholderiales</taxon>
        <taxon>Sphaerotilaceae</taxon>
        <taxon>Piscinibacter</taxon>
    </lineage>
</organism>
<feature type="domain" description="Aspartate/glutamate/uridylate kinase" evidence="1">
    <location>
        <begin position="2"/>
        <end position="141"/>
    </location>
</feature>
<accession>A0A5C6U1W8</accession>
<evidence type="ECO:0000259" key="1">
    <source>
        <dbReference type="Pfam" id="PF00696"/>
    </source>
</evidence>
<sequence>MWVVKLGGSLNGDPLLAQWLELLVQLGGGRVTVVCGGGSFADEVRRAQSQWHFDDVPAHNMAVLAMAQTAYMAHGLQPALQLASSRGRGAPVMRGGHTALWLPYDALRDRPGPDANWGMTSDSIALDLARRLNAERLVVVKSCAVDPVASLSELGELGVLDQRFASIAAGANFPIDLVHRAELARMRSMLIGEVRLDA</sequence>
<keyword evidence="3" id="KW-1185">Reference proteome</keyword>
<evidence type="ECO:0000313" key="3">
    <source>
        <dbReference type="Proteomes" id="UP000321832"/>
    </source>
</evidence>